<dbReference type="GO" id="GO:0005975">
    <property type="term" value="P:carbohydrate metabolic process"/>
    <property type="evidence" value="ECO:0007669"/>
    <property type="project" value="InterPro"/>
</dbReference>
<comment type="similarity">
    <text evidence="1">Belongs to the glycosyl hydrolase 16 family.</text>
</comment>
<dbReference type="EMBL" id="QXGH01000015">
    <property type="protein sequence ID" value="RHW26897.1"/>
    <property type="molecule type" value="Genomic_DNA"/>
</dbReference>
<dbReference type="InterPro" id="IPR050546">
    <property type="entry name" value="Glycosyl_Hydrlase_16"/>
</dbReference>
<dbReference type="PROSITE" id="PS51762">
    <property type="entry name" value="GH16_2"/>
    <property type="match status" value="1"/>
</dbReference>
<comment type="caution">
    <text evidence="4">The sequence shown here is derived from an EMBL/GenBank/DDBJ whole genome shotgun (WGS) entry which is preliminary data.</text>
</comment>
<protein>
    <submittedName>
        <fullName evidence="4">Glycoside hydrolase family 16 protein</fullName>
    </submittedName>
</protein>
<dbReference type="AlphaFoldDB" id="A0A417Y2W3"/>
<name>A0A417Y2W3_9ACTN</name>
<dbReference type="Proteomes" id="UP000283644">
    <property type="component" value="Unassembled WGS sequence"/>
</dbReference>
<accession>A0A417Y2W3</accession>
<dbReference type="OrthoDB" id="3250776at2"/>
<dbReference type="CDD" id="cd08023">
    <property type="entry name" value="GH16_laminarinase_like"/>
    <property type="match status" value="1"/>
</dbReference>
<dbReference type="PANTHER" id="PTHR10963">
    <property type="entry name" value="GLYCOSYL HYDROLASE-RELATED"/>
    <property type="match status" value="1"/>
</dbReference>
<feature type="domain" description="GH16" evidence="3">
    <location>
        <begin position="28"/>
        <end position="301"/>
    </location>
</feature>
<evidence type="ECO:0000313" key="5">
    <source>
        <dbReference type="Proteomes" id="UP000283644"/>
    </source>
</evidence>
<sequence>MPVHTPRGRRLLATGLALAVLALTSADAARSALDPPAPATVRDACGPVLAKPGVGTWQCTFVDEFHGSSLDTEKWITQDTARTGFKTGLTCYRGADNVAVSSGALLLEARDEGVPLNCDNPYGVLRTRYTGGLVSTRGHFSQVYGRFEVRAKWPSATEPGLHGTFWMFPSNPTYGRWPASGEIDIAEWWSNDPTLVLPSLHYNGRSFHADSGWSCRVDDPSTFHTYAVEWYPTGMRFFIDGSMCFSRLWAPDHPHVPPQPFDHPFSMILNMGVGTSSGTNPVSPTTPLPATLTVDHAKAWR</sequence>
<dbReference type="InterPro" id="IPR000757">
    <property type="entry name" value="Beta-glucanase-like"/>
</dbReference>
<evidence type="ECO:0000259" key="3">
    <source>
        <dbReference type="PROSITE" id="PS51762"/>
    </source>
</evidence>
<keyword evidence="2" id="KW-0732">Signal</keyword>
<keyword evidence="4" id="KW-0378">Hydrolase</keyword>
<dbReference type="Gene3D" id="2.60.120.200">
    <property type="match status" value="1"/>
</dbReference>
<feature type="signal peptide" evidence="2">
    <location>
        <begin position="1"/>
        <end position="28"/>
    </location>
</feature>
<organism evidence="4 5">
    <name type="scientific">Nocardioides immobilis</name>
    <dbReference type="NCBI Taxonomy" id="2049295"/>
    <lineage>
        <taxon>Bacteria</taxon>
        <taxon>Bacillati</taxon>
        <taxon>Actinomycetota</taxon>
        <taxon>Actinomycetes</taxon>
        <taxon>Propionibacteriales</taxon>
        <taxon>Nocardioidaceae</taxon>
        <taxon>Nocardioides</taxon>
    </lineage>
</organism>
<proteinExistence type="inferred from homology"/>
<feature type="chain" id="PRO_5019165302" evidence="2">
    <location>
        <begin position="29"/>
        <end position="301"/>
    </location>
</feature>
<keyword evidence="5" id="KW-1185">Reference proteome</keyword>
<dbReference type="InterPro" id="IPR013320">
    <property type="entry name" value="ConA-like_dom_sf"/>
</dbReference>
<evidence type="ECO:0000256" key="1">
    <source>
        <dbReference type="ARBA" id="ARBA00006865"/>
    </source>
</evidence>
<gene>
    <name evidence="4" type="ORF">D0Z08_11940</name>
</gene>
<dbReference type="RefSeq" id="WP_118925463.1">
    <property type="nucleotide sequence ID" value="NZ_QXGH01000015.1"/>
</dbReference>
<dbReference type="GO" id="GO:0004553">
    <property type="term" value="F:hydrolase activity, hydrolyzing O-glycosyl compounds"/>
    <property type="evidence" value="ECO:0007669"/>
    <property type="project" value="InterPro"/>
</dbReference>
<reference evidence="4 5" key="1">
    <citation type="submission" date="2018-09" db="EMBL/GenBank/DDBJ databases">
        <title>Genome sequencing of Nocardioides immobilis CCTCC AB 2017083 for comparison to Nocardioides silvaticus.</title>
        <authorList>
            <person name="Li C."/>
            <person name="Wang G."/>
        </authorList>
    </citation>
    <scope>NUCLEOTIDE SEQUENCE [LARGE SCALE GENOMIC DNA]</scope>
    <source>
        <strain evidence="4 5">CCTCC AB 2017083</strain>
    </source>
</reference>
<dbReference type="SUPFAM" id="SSF49899">
    <property type="entry name" value="Concanavalin A-like lectins/glucanases"/>
    <property type="match status" value="1"/>
</dbReference>
<dbReference type="PANTHER" id="PTHR10963:SF55">
    <property type="entry name" value="GLYCOSIDE HYDROLASE FAMILY 16 PROTEIN"/>
    <property type="match status" value="1"/>
</dbReference>
<evidence type="ECO:0000313" key="4">
    <source>
        <dbReference type="EMBL" id="RHW26897.1"/>
    </source>
</evidence>
<evidence type="ECO:0000256" key="2">
    <source>
        <dbReference type="SAM" id="SignalP"/>
    </source>
</evidence>
<dbReference type="Pfam" id="PF00722">
    <property type="entry name" value="Glyco_hydro_16"/>
    <property type="match status" value="1"/>
</dbReference>